<proteinExistence type="predicted"/>
<gene>
    <name evidence="1" type="ORF">COEU31_04930</name>
    <name evidence="2" type="ORF">DWX94_07085</name>
</gene>
<dbReference type="EMBL" id="BLYL01000002">
    <property type="protein sequence ID" value="GFO93447.1"/>
    <property type="molecule type" value="Genomic_DNA"/>
</dbReference>
<organism evidence="2 3">
    <name type="scientific">Coprococcus eutactus</name>
    <dbReference type="NCBI Taxonomy" id="33043"/>
    <lineage>
        <taxon>Bacteria</taxon>
        <taxon>Bacillati</taxon>
        <taxon>Bacillota</taxon>
        <taxon>Clostridia</taxon>
        <taxon>Lachnospirales</taxon>
        <taxon>Lachnospiraceae</taxon>
        <taxon>Coprococcus</taxon>
    </lineage>
</organism>
<evidence type="ECO:0000313" key="1">
    <source>
        <dbReference type="EMBL" id="GFO93447.1"/>
    </source>
</evidence>
<dbReference type="Proteomes" id="UP000283295">
    <property type="component" value="Unassembled WGS sequence"/>
</dbReference>
<dbReference type="OrthoDB" id="5769863at2"/>
<comment type="caution">
    <text evidence="2">The sequence shown here is derived from an EMBL/GenBank/DDBJ whole genome shotgun (WGS) entry which is preliminary data.</text>
</comment>
<accession>A0A173T3W5</accession>
<reference evidence="2 3" key="1">
    <citation type="submission" date="2018-08" db="EMBL/GenBank/DDBJ databases">
        <title>A genome reference for cultivated species of the human gut microbiota.</title>
        <authorList>
            <person name="Zou Y."/>
            <person name="Xue W."/>
            <person name="Luo G."/>
        </authorList>
    </citation>
    <scope>NUCLEOTIDE SEQUENCE [LARGE SCALE GENOMIC DNA]</scope>
    <source>
        <strain evidence="2 3">AF22-21</strain>
    </source>
</reference>
<dbReference type="RefSeq" id="WP_015533597.1">
    <property type="nucleotide sequence ID" value="NZ_BLYL01000002.1"/>
</dbReference>
<dbReference type="InterPro" id="IPR001398">
    <property type="entry name" value="Macrophage_inhib_fac"/>
</dbReference>
<protein>
    <submittedName>
        <fullName evidence="1">4-oxalocrotonate tautomerase</fullName>
    </submittedName>
</protein>
<reference evidence="1" key="2">
    <citation type="submission" date="2020-06" db="EMBL/GenBank/DDBJ databases">
        <title>Characterization of fructooligosaccharide metabolism and fructooligosaccharide-degrading enzymes in human commensal butyrate producers.</title>
        <authorList>
            <person name="Tanno H."/>
            <person name="Fujii T."/>
            <person name="Hirano K."/>
            <person name="Maeno S."/>
            <person name="Tonozuka T."/>
            <person name="Sakamoto M."/>
            <person name="Ohkuma M."/>
            <person name="Tochio T."/>
            <person name="Endo A."/>
        </authorList>
    </citation>
    <scope>NUCLEOTIDE SEQUENCE</scope>
    <source>
        <strain evidence="1">JCM 31265</strain>
    </source>
</reference>
<dbReference type="SUPFAM" id="SSF55331">
    <property type="entry name" value="Tautomerase/MIF"/>
    <property type="match status" value="1"/>
</dbReference>
<dbReference type="Pfam" id="PF01187">
    <property type="entry name" value="MIF"/>
    <property type="match status" value="1"/>
</dbReference>
<sequence>MPFIDSKVTVKMSDDQKETLKSSLGQAITTMNKTESYLMVGINDGYDLFMGGKKLDKGAYVEVSVFGDVTPKACDAMTGKICDIFADVLGIPGNAVYVTYHGVHDWGWNGGNF</sequence>
<evidence type="ECO:0000313" key="2">
    <source>
        <dbReference type="EMBL" id="RGS42871.1"/>
    </source>
</evidence>
<dbReference type="EMBL" id="QRVK01000014">
    <property type="protein sequence ID" value="RGS42871.1"/>
    <property type="molecule type" value="Genomic_DNA"/>
</dbReference>
<dbReference type="Gene3D" id="3.30.429.10">
    <property type="entry name" value="Macrophage Migration Inhibitory Factor"/>
    <property type="match status" value="1"/>
</dbReference>
<dbReference type="AlphaFoldDB" id="A0A173T3W5"/>
<dbReference type="Proteomes" id="UP000660047">
    <property type="component" value="Unassembled WGS sequence"/>
</dbReference>
<evidence type="ECO:0000313" key="3">
    <source>
        <dbReference type="Proteomes" id="UP000283295"/>
    </source>
</evidence>
<name>A0A173T3W5_9FIRM</name>
<dbReference type="InterPro" id="IPR014347">
    <property type="entry name" value="Tautomerase/MIF_sf"/>
</dbReference>